<dbReference type="AlphaFoldDB" id="A0A9P4NKM5"/>
<gene>
    <name evidence="3" type="ORF">EJ08DRAFT_700214</name>
</gene>
<name>A0A9P4NKM5_9PEZI</name>
<keyword evidence="2" id="KW-1133">Transmembrane helix</keyword>
<dbReference type="Proteomes" id="UP000800235">
    <property type="component" value="Unassembled WGS sequence"/>
</dbReference>
<dbReference type="EMBL" id="MU007067">
    <property type="protein sequence ID" value="KAF2425823.1"/>
    <property type="molecule type" value="Genomic_DNA"/>
</dbReference>
<evidence type="ECO:0000313" key="3">
    <source>
        <dbReference type="EMBL" id="KAF2425823.1"/>
    </source>
</evidence>
<keyword evidence="2" id="KW-0812">Transmembrane</keyword>
<protein>
    <submittedName>
        <fullName evidence="3">Uncharacterized protein</fullName>
    </submittedName>
</protein>
<comment type="caution">
    <text evidence="3">The sequence shown here is derived from an EMBL/GenBank/DDBJ whole genome shotgun (WGS) entry which is preliminary data.</text>
</comment>
<keyword evidence="4" id="KW-1185">Reference proteome</keyword>
<feature type="transmembrane region" description="Helical" evidence="2">
    <location>
        <begin position="12"/>
        <end position="31"/>
    </location>
</feature>
<proteinExistence type="predicted"/>
<organism evidence="3 4">
    <name type="scientific">Tothia fuscella</name>
    <dbReference type="NCBI Taxonomy" id="1048955"/>
    <lineage>
        <taxon>Eukaryota</taxon>
        <taxon>Fungi</taxon>
        <taxon>Dikarya</taxon>
        <taxon>Ascomycota</taxon>
        <taxon>Pezizomycotina</taxon>
        <taxon>Dothideomycetes</taxon>
        <taxon>Pleosporomycetidae</taxon>
        <taxon>Venturiales</taxon>
        <taxon>Cylindrosympodiaceae</taxon>
        <taxon>Tothia</taxon>
    </lineage>
</organism>
<evidence type="ECO:0000256" key="1">
    <source>
        <dbReference type="SAM" id="MobiDB-lite"/>
    </source>
</evidence>
<sequence length="184" mass="20543">MRQQRPKNFNCTKLTLLGLLPIVIILGFRYLRPYEAPLEHYASPEDELPGKYMIRLRPSYSVEQHSAATGHNIQKHVYMSMMTVSNRIVYGAKDITPKILAAIRADRGCPVHLPGLLSVLVVGFKPIENLKGASTPREDPSHIFGKPVPHDNREYDPASPPEPESCGFNNPESSSYDPSSPPRP</sequence>
<accession>A0A9P4NKM5</accession>
<feature type="region of interest" description="Disordered" evidence="1">
    <location>
        <begin position="131"/>
        <end position="184"/>
    </location>
</feature>
<evidence type="ECO:0000256" key="2">
    <source>
        <dbReference type="SAM" id="Phobius"/>
    </source>
</evidence>
<reference evidence="3" key="1">
    <citation type="journal article" date="2020" name="Stud. Mycol.">
        <title>101 Dothideomycetes genomes: a test case for predicting lifestyles and emergence of pathogens.</title>
        <authorList>
            <person name="Haridas S."/>
            <person name="Albert R."/>
            <person name="Binder M."/>
            <person name="Bloem J."/>
            <person name="Labutti K."/>
            <person name="Salamov A."/>
            <person name="Andreopoulos B."/>
            <person name="Baker S."/>
            <person name="Barry K."/>
            <person name="Bills G."/>
            <person name="Bluhm B."/>
            <person name="Cannon C."/>
            <person name="Castanera R."/>
            <person name="Culley D."/>
            <person name="Daum C."/>
            <person name="Ezra D."/>
            <person name="Gonzalez J."/>
            <person name="Henrissat B."/>
            <person name="Kuo A."/>
            <person name="Liang C."/>
            <person name="Lipzen A."/>
            <person name="Lutzoni F."/>
            <person name="Magnuson J."/>
            <person name="Mondo S."/>
            <person name="Nolan M."/>
            <person name="Ohm R."/>
            <person name="Pangilinan J."/>
            <person name="Park H.-J."/>
            <person name="Ramirez L."/>
            <person name="Alfaro M."/>
            <person name="Sun H."/>
            <person name="Tritt A."/>
            <person name="Yoshinaga Y."/>
            <person name="Zwiers L.-H."/>
            <person name="Turgeon B."/>
            <person name="Goodwin S."/>
            <person name="Spatafora J."/>
            <person name="Crous P."/>
            <person name="Grigoriev I."/>
        </authorList>
    </citation>
    <scope>NUCLEOTIDE SEQUENCE</scope>
    <source>
        <strain evidence="3">CBS 130266</strain>
    </source>
</reference>
<keyword evidence="2" id="KW-0472">Membrane</keyword>
<evidence type="ECO:0000313" key="4">
    <source>
        <dbReference type="Proteomes" id="UP000800235"/>
    </source>
</evidence>